<keyword evidence="1" id="KW-0472">Membrane</keyword>
<sequence>MKRRFWHAPLAMAVVGIAAFAAPTAASASTLYPPSDACSVSPSTMTAGSTVTFECGDGTFGAAETVTITVTGENGAGVEFGFVKFAVSTGSTTRTSTATGALEGVTITLPADASGVYNFAAISPTSAGGAASTTVTAADGSLPVTGADSARLIGLWVGGGVLLLAGAVIVAVTVARRRRERD</sequence>
<comment type="caution">
    <text evidence="3">The sequence shown here is derived from an EMBL/GenBank/DDBJ whole genome shotgun (WGS) entry which is preliminary data.</text>
</comment>
<accession>A0ABW2H918</accession>
<evidence type="ECO:0000256" key="1">
    <source>
        <dbReference type="SAM" id="Phobius"/>
    </source>
</evidence>
<evidence type="ECO:0000313" key="4">
    <source>
        <dbReference type="Proteomes" id="UP001596507"/>
    </source>
</evidence>
<gene>
    <name evidence="3" type="ORF">ACFQRL_00890</name>
</gene>
<dbReference type="EMBL" id="JBHTBE010000001">
    <property type="protein sequence ID" value="MFC7267506.1"/>
    <property type="molecule type" value="Genomic_DNA"/>
</dbReference>
<dbReference type="Proteomes" id="UP001596507">
    <property type="component" value="Unassembled WGS sequence"/>
</dbReference>
<keyword evidence="1" id="KW-0812">Transmembrane</keyword>
<evidence type="ECO:0000256" key="2">
    <source>
        <dbReference type="SAM" id="SignalP"/>
    </source>
</evidence>
<protein>
    <submittedName>
        <fullName evidence="3">Cell wall protein</fullName>
    </submittedName>
</protein>
<feature type="chain" id="PRO_5045181964" evidence="2">
    <location>
        <begin position="29"/>
        <end position="182"/>
    </location>
</feature>
<keyword evidence="1" id="KW-1133">Transmembrane helix</keyword>
<evidence type="ECO:0000313" key="3">
    <source>
        <dbReference type="EMBL" id="MFC7267506.1"/>
    </source>
</evidence>
<keyword evidence="4" id="KW-1185">Reference proteome</keyword>
<feature type="signal peptide" evidence="2">
    <location>
        <begin position="1"/>
        <end position="28"/>
    </location>
</feature>
<organism evidence="3 4">
    <name type="scientific">Microbacterium fluvii</name>
    <dbReference type="NCBI Taxonomy" id="415215"/>
    <lineage>
        <taxon>Bacteria</taxon>
        <taxon>Bacillati</taxon>
        <taxon>Actinomycetota</taxon>
        <taxon>Actinomycetes</taxon>
        <taxon>Micrococcales</taxon>
        <taxon>Microbacteriaceae</taxon>
        <taxon>Microbacterium</taxon>
    </lineage>
</organism>
<dbReference type="RefSeq" id="WP_262872443.1">
    <property type="nucleotide sequence ID" value="NZ_BAABKW010000011.1"/>
</dbReference>
<reference evidence="4" key="1">
    <citation type="journal article" date="2019" name="Int. J. Syst. Evol. Microbiol.">
        <title>The Global Catalogue of Microorganisms (GCM) 10K type strain sequencing project: providing services to taxonomists for standard genome sequencing and annotation.</title>
        <authorList>
            <consortium name="The Broad Institute Genomics Platform"/>
            <consortium name="The Broad Institute Genome Sequencing Center for Infectious Disease"/>
            <person name="Wu L."/>
            <person name="Ma J."/>
        </authorList>
    </citation>
    <scope>NUCLEOTIDE SEQUENCE [LARGE SCALE GENOMIC DNA]</scope>
    <source>
        <strain evidence="4">CGMCC 1.15772</strain>
    </source>
</reference>
<name>A0ABW2H918_9MICO</name>
<proteinExistence type="predicted"/>
<feature type="transmembrane region" description="Helical" evidence="1">
    <location>
        <begin position="153"/>
        <end position="175"/>
    </location>
</feature>
<keyword evidence="2" id="KW-0732">Signal</keyword>